<dbReference type="Proteomes" id="UP000030011">
    <property type="component" value="Unassembled WGS sequence"/>
</dbReference>
<dbReference type="EMBL" id="AVPK01000004">
    <property type="protein sequence ID" value="KGN37779.1"/>
    <property type="molecule type" value="Genomic_DNA"/>
</dbReference>
<comment type="similarity">
    <text evidence="1">Belongs to the AHA1 family.</text>
</comment>
<evidence type="ECO:0000313" key="3">
    <source>
        <dbReference type="EMBL" id="KGN37779.1"/>
    </source>
</evidence>
<comment type="caution">
    <text evidence="3">The sequence shown here is derived from an EMBL/GenBank/DDBJ whole genome shotgun (WGS) entry which is preliminary data.</text>
</comment>
<keyword evidence="4" id="KW-1185">Reference proteome</keyword>
<dbReference type="SUPFAM" id="SSF55961">
    <property type="entry name" value="Bet v1-like"/>
    <property type="match status" value="1"/>
</dbReference>
<dbReference type="OrthoDB" id="8117292at2"/>
<evidence type="ECO:0000256" key="1">
    <source>
        <dbReference type="ARBA" id="ARBA00006817"/>
    </source>
</evidence>
<accession>A0A0A0JLY6</accession>
<sequence>MTTTQTSPSATGRHEERDGTAYLVFERTFRAPIEDVWAAVTESDRLVRWIGHWAGDPSTGAVSFWMTAEAADAPEETIHIDECDAPRRVTMRSARPDDHNEEWRWEIDLAEADGVTTLTFAQEVGDSVLAESVGPGWDYYLDRMVAAETGADLAAIDFNDYYPAFAEHYRRELNS</sequence>
<reference evidence="3 4" key="1">
    <citation type="submission" date="2013-08" db="EMBL/GenBank/DDBJ databases">
        <title>The genome sequence of Knoellia subterranea.</title>
        <authorList>
            <person name="Zhu W."/>
            <person name="Wang G."/>
        </authorList>
    </citation>
    <scope>NUCLEOTIDE SEQUENCE [LARGE SCALE GENOMIC DNA]</scope>
    <source>
        <strain evidence="3 4">KCTC 19937</strain>
    </source>
</reference>
<organism evidence="3 4">
    <name type="scientific">Knoellia subterranea KCTC 19937</name>
    <dbReference type="NCBI Taxonomy" id="1385521"/>
    <lineage>
        <taxon>Bacteria</taxon>
        <taxon>Bacillati</taxon>
        <taxon>Actinomycetota</taxon>
        <taxon>Actinomycetes</taxon>
        <taxon>Micrococcales</taxon>
        <taxon>Intrasporangiaceae</taxon>
        <taxon>Knoellia</taxon>
    </lineage>
</organism>
<protein>
    <submittedName>
        <fullName evidence="3">Activator of HSP90 ATPase</fullName>
    </submittedName>
</protein>
<dbReference type="eggNOG" id="COG3832">
    <property type="taxonomic scope" value="Bacteria"/>
</dbReference>
<dbReference type="Pfam" id="PF08327">
    <property type="entry name" value="AHSA1"/>
    <property type="match status" value="1"/>
</dbReference>
<dbReference type="RefSeq" id="WP_035904196.1">
    <property type="nucleotide sequence ID" value="NZ_AVPK01000004.1"/>
</dbReference>
<gene>
    <name evidence="3" type="ORF">N803_12025</name>
</gene>
<dbReference type="CDD" id="cd08899">
    <property type="entry name" value="SRPBCC_CalC_Aha1-like_6"/>
    <property type="match status" value="1"/>
</dbReference>
<dbReference type="InterPro" id="IPR013538">
    <property type="entry name" value="ASHA1/2-like_C"/>
</dbReference>
<dbReference type="STRING" id="1385521.N803_12025"/>
<feature type="domain" description="Activator of Hsp90 ATPase homologue 1/2-like C-terminal" evidence="2">
    <location>
        <begin position="30"/>
        <end position="146"/>
    </location>
</feature>
<dbReference type="Gene3D" id="3.30.530.20">
    <property type="match status" value="1"/>
</dbReference>
<evidence type="ECO:0000259" key="2">
    <source>
        <dbReference type="Pfam" id="PF08327"/>
    </source>
</evidence>
<evidence type="ECO:0000313" key="4">
    <source>
        <dbReference type="Proteomes" id="UP000030011"/>
    </source>
</evidence>
<name>A0A0A0JLY6_9MICO</name>
<proteinExistence type="inferred from homology"/>
<dbReference type="InterPro" id="IPR023393">
    <property type="entry name" value="START-like_dom_sf"/>
</dbReference>
<dbReference type="AlphaFoldDB" id="A0A0A0JLY6"/>